<evidence type="ECO:0000313" key="3">
    <source>
        <dbReference type="Proteomes" id="UP000503464"/>
    </source>
</evidence>
<evidence type="ECO:0000313" key="2">
    <source>
        <dbReference type="EMBL" id="QKJ61146.1"/>
    </source>
</evidence>
<dbReference type="InterPro" id="IPR057271">
    <property type="entry name" value="YagK_YfjJ_C"/>
</dbReference>
<evidence type="ECO:0000259" key="1">
    <source>
        <dbReference type="Pfam" id="PF11726"/>
    </source>
</evidence>
<dbReference type="RefSeq" id="WP_173410045.1">
    <property type="nucleotide sequence ID" value="NZ_CP054160.3"/>
</dbReference>
<accession>A0AAE7ELV2</accession>
<dbReference type="Pfam" id="PF11726">
    <property type="entry name" value="YagK_YfjJ_C"/>
    <property type="match status" value="1"/>
</dbReference>
<dbReference type="EMBL" id="CP054160">
    <property type="protein sequence ID" value="QKJ61146.1"/>
    <property type="molecule type" value="Genomic_DNA"/>
</dbReference>
<feature type="domain" description="YagK/YfjJ C-terminal" evidence="1">
    <location>
        <begin position="37"/>
        <end position="219"/>
    </location>
</feature>
<protein>
    <submittedName>
        <fullName evidence="2">Inovirus Gp2 family protein</fullName>
    </submittedName>
</protein>
<proteinExistence type="predicted"/>
<dbReference type="AlphaFoldDB" id="A0AAE7ELV2"/>
<reference evidence="3" key="1">
    <citation type="submission" date="2020-03" db="EMBL/GenBank/DDBJ databases">
        <title>Genome sequences of seven Enterobacteriaceae strains isolated from Canadian wastewater treatment facilities.</title>
        <authorList>
            <person name="Huang H."/>
            <person name="Chmara J.T."/>
            <person name="Duceppe M.-O."/>
        </authorList>
    </citation>
    <scope>NUCLEOTIDE SEQUENCE [LARGE SCALE GENOMIC DNA]</scope>
    <source>
        <strain evidence="3">Biosolid 3</strain>
    </source>
</reference>
<gene>
    <name evidence="2" type="ORF">G9399_26285</name>
</gene>
<dbReference type="Proteomes" id="UP000503464">
    <property type="component" value="Chromosome"/>
</dbReference>
<organism evidence="2 3">
    <name type="scientific">Serratia fonticola</name>
    <dbReference type="NCBI Taxonomy" id="47917"/>
    <lineage>
        <taxon>Bacteria</taxon>
        <taxon>Pseudomonadati</taxon>
        <taxon>Pseudomonadota</taxon>
        <taxon>Gammaproteobacteria</taxon>
        <taxon>Enterobacterales</taxon>
        <taxon>Yersiniaceae</taxon>
        <taxon>Serratia</taxon>
    </lineage>
</organism>
<name>A0AAE7ELV2_SERFO</name>
<sequence length="221" mass="25654">MNKTLLNKALQSKVVQSYGPLNPIYVRRIYETINEALNEYPRLLAVRFDLRLPDEDLRDCLTNYNPDAGAITRFIASLEARIEASLKRRRKAGKRTFPCEVRYVWAREFNAEGKKHYHVLLMINRDAYLGFGGYGRNLSVGEHPEGLALMVYKAWISAIGLEGMKYKRLVYFPHGNCYHLFKGSYQYEGEYIRLMQRALYLAKKRSKSNEDGYRNFGCSIG</sequence>